<name>A0A1M7PCP5_9BACT</name>
<keyword evidence="2" id="KW-1185">Reference proteome</keyword>
<accession>A0A1M7PCP5</accession>
<dbReference type="Proteomes" id="UP000184513">
    <property type="component" value="Unassembled WGS sequence"/>
</dbReference>
<evidence type="ECO:0008006" key="3">
    <source>
        <dbReference type="Google" id="ProtNLM"/>
    </source>
</evidence>
<reference evidence="1 2" key="1">
    <citation type="submission" date="2016-11" db="EMBL/GenBank/DDBJ databases">
        <authorList>
            <person name="Jaros S."/>
            <person name="Januszkiewicz K."/>
            <person name="Wedrychowicz H."/>
        </authorList>
    </citation>
    <scope>NUCLEOTIDE SEQUENCE [LARGE SCALE GENOMIC DNA]</scope>
    <source>
        <strain evidence="1 2">CGMCC 1.6102</strain>
    </source>
</reference>
<dbReference type="RefSeq" id="WP_245802852.1">
    <property type="nucleotide sequence ID" value="NZ_FRCY01000008.1"/>
</dbReference>
<gene>
    <name evidence="1" type="ORF">SAMN04488057_10836</name>
</gene>
<protein>
    <recommendedName>
        <fullName evidence="3">SusD family protein</fullName>
    </recommendedName>
</protein>
<evidence type="ECO:0000313" key="2">
    <source>
        <dbReference type="Proteomes" id="UP000184513"/>
    </source>
</evidence>
<evidence type="ECO:0000313" key="1">
    <source>
        <dbReference type="EMBL" id="SHN14655.1"/>
    </source>
</evidence>
<sequence>MAARNEGGYSLETLHENNWYYDRVRNLNNFYDRSDEVILLGQRPRIMPYHFQWPIDDDMVNSNTLGRINQNLGYTGSANNVPPLDMIE</sequence>
<organism evidence="1 2">
    <name type="scientific">Cyclobacterium lianum</name>
    <dbReference type="NCBI Taxonomy" id="388280"/>
    <lineage>
        <taxon>Bacteria</taxon>
        <taxon>Pseudomonadati</taxon>
        <taxon>Bacteroidota</taxon>
        <taxon>Cytophagia</taxon>
        <taxon>Cytophagales</taxon>
        <taxon>Cyclobacteriaceae</taxon>
        <taxon>Cyclobacterium</taxon>
    </lineage>
</organism>
<dbReference type="EMBL" id="FRCY01000008">
    <property type="protein sequence ID" value="SHN14655.1"/>
    <property type="molecule type" value="Genomic_DNA"/>
</dbReference>
<dbReference type="STRING" id="388280.SAMN04488057_10836"/>
<dbReference type="AlphaFoldDB" id="A0A1M7PCP5"/>
<proteinExistence type="predicted"/>